<reference evidence="2" key="1">
    <citation type="journal article" date="2022" name="bioRxiv">
        <title>Sequencing and chromosome-scale assembly of the giantPleurodeles waltlgenome.</title>
        <authorList>
            <person name="Brown T."/>
            <person name="Elewa A."/>
            <person name="Iarovenko S."/>
            <person name="Subramanian E."/>
            <person name="Araus A.J."/>
            <person name="Petzold A."/>
            <person name="Susuki M."/>
            <person name="Suzuki K.-i.T."/>
            <person name="Hayashi T."/>
            <person name="Toyoda A."/>
            <person name="Oliveira C."/>
            <person name="Osipova E."/>
            <person name="Leigh N.D."/>
            <person name="Simon A."/>
            <person name="Yun M.H."/>
        </authorList>
    </citation>
    <scope>NUCLEOTIDE SEQUENCE</scope>
    <source>
        <strain evidence="2">20211129_DDA</strain>
        <tissue evidence="2">Liver</tissue>
    </source>
</reference>
<feature type="compositionally biased region" description="Polar residues" evidence="1">
    <location>
        <begin position="178"/>
        <end position="190"/>
    </location>
</feature>
<proteinExistence type="predicted"/>
<comment type="caution">
    <text evidence="2">The sequence shown here is derived from an EMBL/GenBank/DDBJ whole genome shotgun (WGS) entry which is preliminary data.</text>
</comment>
<dbReference type="EMBL" id="JANPWB010000011">
    <property type="protein sequence ID" value="KAJ1126268.1"/>
    <property type="molecule type" value="Genomic_DNA"/>
</dbReference>
<gene>
    <name evidence="2" type="ORF">NDU88_004676</name>
</gene>
<dbReference type="AlphaFoldDB" id="A0AAV7PKH9"/>
<keyword evidence="3" id="KW-1185">Reference proteome</keyword>
<name>A0AAV7PKH9_PLEWA</name>
<evidence type="ECO:0000313" key="3">
    <source>
        <dbReference type="Proteomes" id="UP001066276"/>
    </source>
</evidence>
<feature type="region of interest" description="Disordered" evidence="1">
    <location>
        <begin position="157"/>
        <end position="190"/>
    </location>
</feature>
<sequence length="218" mass="22976">MFLALACLASRPPSRGLGQRMSHSSPPGGVFCRSLPPQSRPQWEDTAWGENQRKGRGELPPVKRHGLRAVSGLTPAAQCIARHLSGAVRPSGPLRAQRAAHLQCLSGGVSCCQGSPGLVPGWLPVSLQSRIGAQERRRAVGREGGRAHPLRRCMSWSTVGRGGQRSSPAARHSASPLQAPQSVSGEQATATRLSPTARSAVSAALRHLAHGWPRPCGA</sequence>
<protein>
    <submittedName>
        <fullName evidence="2">Uncharacterized protein</fullName>
    </submittedName>
</protein>
<evidence type="ECO:0000313" key="2">
    <source>
        <dbReference type="EMBL" id="KAJ1126268.1"/>
    </source>
</evidence>
<feature type="compositionally biased region" description="Low complexity" evidence="1">
    <location>
        <begin position="165"/>
        <end position="176"/>
    </location>
</feature>
<feature type="region of interest" description="Disordered" evidence="1">
    <location>
        <begin position="35"/>
        <end position="62"/>
    </location>
</feature>
<evidence type="ECO:0000256" key="1">
    <source>
        <dbReference type="SAM" id="MobiDB-lite"/>
    </source>
</evidence>
<dbReference type="Proteomes" id="UP001066276">
    <property type="component" value="Chromosome 7"/>
</dbReference>
<accession>A0AAV7PKH9</accession>
<organism evidence="2 3">
    <name type="scientific">Pleurodeles waltl</name>
    <name type="common">Iberian ribbed newt</name>
    <dbReference type="NCBI Taxonomy" id="8319"/>
    <lineage>
        <taxon>Eukaryota</taxon>
        <taxon>Metazoa</taxon>
        <taxon>Chordata</taxon>
        <taxon>Craniata</taxon>
        <taxon>Vertebrata</taxon>
        <taxon>Euteleostomi</taxon>
        <taxon>Amphibia</taxon>
        <taxon>Batrachia</taxon>
        <taxon>Caudata</taxon>
        <taxon>Salamandroidea</taxon>
        <taxon>Salamandridae</taxon>
        <taxon>Pleurodelinae</taxon>
        <taxon>Pleurodeles</taxon>
    </lineage>
</organism>